<keyword evidence="3" id="KW-0067">ATP-binding</keyword>
<dbReference type="GO" id="GO:0006281">
    <property type="term" value="P:DNA repair"/>
    <property type="evidence" value="ECO:0007669"/>
    <property type="project" value="TreeGrafter"/>
</dbReference>
<evidence type="ECO:0000256" key="1">
    <source>
        <dbReference type="ARBA" id="ARBA00022741"/>
    </source>
</evidence>
<evidence type="ECO:0000256" key="3">
    <source>
        <dbReference type="ARBA" id="ARBA00022840"/>
    </source>
</evidence>
<dbReference type="InterPro" id="IPR000330">
    <property type="entry name" value="SNF2_N"/>
</dbReference>
<dbReference type="GO" id="GO:0016787">
    <property type="term" value="F:hydrolase activity"/>
    <property type="evidence" value="ECO:0007669"/>
    <property type="project" value="UniProtKB-KW"/>
</dbReference>
<evidence type="ECO:0000313" key="7">
    <source>
        <dbReference type="Proteomes" id="UP000009374"/>
    </source>
</evidence>
<keyword evidence="7" id="KW-1185">Reference proteome</keyword>
<accession>C6HW01</accession>
<name>C6HW01_9BACT</name>
<dbReference type="GO" id="GO:0005524">
    <property type="term" value="F:ATP binding"/>
    <property type="evidence" value="ECO:0007669"/>
    <property type="project" value="UniProtKB-KW"/>
</dbReference>
<evidence type="ECO:0000256" key="4">
    <source>
        <dbReference type="SAM" id="MobiDB-lite"/>
    </source>
</evidence>
<dbReference type="Proteomes" id="UP000009374">
    <property type="component" value="Unassembled WGS sequence"/>
</dbReference>
<reference evidence="6 7" key="1">
    <citation type="journal article" date="2009" name="Appl. Environ. Microbiol.">
        <title>Community genomic and proteomic analyses of chemoautotrophic iron-oxidizing "Leptospirillum rubarum" (Group II) and "Leptospirillum ferrodiazotrophum" (Group III) bacteria in acid mine drainage biofilms.</title>
        <authorList>
            <person name="Goltsman D.S."/>
            <person name="Denef V.J."/>
            <person name="Singer S.W."/>
            <person name="VerBerkmoes N.C."/>
            <person name="Lefsrud M."/>
            <person name="Mueller R.S."/>
            <person name="Dick G.J."/>
            <person name="Sun C.L."/>
            <person name="Wheeler K.E."/>
            <person name="Zemla A."/>
            <person name="Baker B.J."/>
            <person name="Hauser L."/>
            <person name="Land M."/>
            <person name="Shah M.B."/>
            <person name="Thelen M.P."/>
            <person name="Hettich R.L."/>
            <person name="Banfield J.F."/>
        </authorList>
    </citation>
    <scope>NUCLEOTIDE SEQUENCE [LARGE SCALE GENOMIC DNA]</scope>
</reference>
<keyword evidence="2" id="KW-0378">Hydrolase</keyword>
<protein>
    <recommendedName>
        <fullName evidence="5">SNF2 N-terminal domain-containing protein</fullName>
    </recommendedName>
</protein>
<sequence length="248" mass="27808">MTSFGSLRISENGREFVLSSCEPHVRTRIRRVFARVSQRAGEEILLHVSPETCRDLLWFMERYPLDVSRNDRKTLIEGAKEHRETETQVAAIREGRYAPPQIDLALPLREYQKTAAALLDVRRGYLLADELGLGKTVSAIGGIAAAGRLPVLVVTMTHLPSQWEREIRRFAPDLSVHILKSGKPYDLTKNGTPFPDVIVSNYHKLSGWAERLAEHIRYSSSSSGRGFRTPRTGLPGPPSPSPKRREGS</sequence>
<dbReference type="InterPro" id="IPR050628">
    <property type="entry name" value="SNF2_RAD54_helicase_TF"/>
</dbReference>
<evidence type="ECO:0000313" key="6">
    <source>
        <dbReference type="EMBL" id="EES53263.1"/>
    </source>
</evidence>
<dbReference type="PANTHER" id="PTHR45626">
    <property type="entry name" value="TRANSCRIPTION TERMINATION FACTOR 2-RELATED"/>
    <property type="match status" value="1"/>
</dbReference>
<dbReference type="InterPro" id="IPR027417">
    <property type="entry name" value="P-loop_NTPase"/>
</dbReference>
<organism evidence="6 7">
    <name type="scientific">Leptospirillum ferrodiazotrophum</name>
    <dbReference type="NCBI Taxonomy" id="412449"/>
    <lineage>
        <taxon>Bacteria</taxon>
        <taxon>Pseudomonadati</taxon>
        <taxon>Nitrospirota</taxon>
        <taxon>Nitrospiria</taxon>
        <taxon>Nitrospirales</taxon>
        <taxon>Nitrospiraceae</taxon>
        <taxon>Leptospirillum</taxon>
    </lineage>
</organism>
<dbReference type="SUPFAM" id="SSF52540">
    <property type="entry name" value="P-loop containing nucleoside triphosphate hydrolases"/>
    <property type="match status" value="1"/>
</dbReference>
<proteinExistence type="predicted"/>
<feature type="domain" description="SNF2 N-terminal" evidence="5">
    <location>
        <begin position="121"/>
        <end position="206"/>
    </location>
</feature>
<dbReference type="GO" id="GO:0008094">
    <property type="term" value="F:ATP-dependent activity, acting on DNA"/>
    <property type="evidence" value="ECO:0007669"/>
    <property type="project" value="TreeGrafter"/>
</dbReference>
<dbReference type="AlphaFoldDB" id="C6HW01"/>
<dbReference type="EMBL" id="GG693867">
    <property type="protein sequence ID" value="EES53263.1"/>
    <property type="molecule type" value="Genomic_DNA"/>
</dbReference>
<evidence type="ECO:0000259" key="5">
    <source>
        <dbReference type="Pfam" id="PF00176"/>
    </source>
</evidence>
<gene>
    <name evidence="6" type="ORF">UBAL3_80150052</name>
</gene>
<keyword evidence="1" id="KW-0547">Nucleotide-binding</keyword>
<dbReference type="Pfam" id="PF00176">
    <property type="entry name" value="SNF2-rel_dom"/>
    <property type="match status" value="1"/>
</dbReference>
<dbReference type="Gene3D" id="3.40.50.300">
    <property type="entry name" value="P-loop containing nucleotide triphosphate hydrolases"/>
    <property type="match status" value="1"/>
</dbReference>
<feature type="region of interest" description="Disordered" evidence="4">
    <location>
        <begin position="220"/>
        <end position="248"/>
    </location>
</feature>
<evidence type="ECO:0000256" key="2">
    <source>
        <dbReference type="ARBA" id="ARBA00022801"/>
    </source>
</evidence>